<dbReference type="Proteomes" id="UP000736335">
    <property type="component" value="Unassembled WGS sequence"/>
</dbReference>
<keyword evidence="6" id="KW-0812">Transmembrane</keyword>
<evidence type="ECO:0000256" key="6">
    <source>
        <dbReference type="ARBA" id="ARBA00022692"/>
    </source>
</evidence>
<keyword evidence="10 13" id="KW-0408">Iron</keyword>
<dbReference type="PRINTS" id="PR00463">
    <property type="entry name" value="EP450I"/>
</dbReference>
<keyword evidence="8" id="KW-1133">Transmembrane helix</keyword>
<dbReference type="EMBL" id="WIUZ02000004">
    <property type="protein sequence ID" value="KAF9788266.1"/>
    <property type="molecule type" value="Genomic_DNA"/>
</dbReference>
<dbReference type="InterPro" id="IPR050364">
    <property type="entry name" value="Cytochrome_P450_fung"/>
</dbReference>
<comment type="caution">
    <text evidence="14">The sequence shown here is derived from an EMBL/GenBank/DDBJ whole genome shotgun (WGS) entry which is preliminary data.</text>
</comment>
<dbReference type="Gene3D" id="1.10.630.10">
    <property type="entry name" value="Cytochrome P450"/>
    <property type="match status" value="1"/>
</dbReference>
<reference evidence="14" key="1">
    <citation type="journal article" date="2020" name="Nat. Commun.">
        <title>Large-scale genome sequencing of mycorrhizal fungi provides insights into the early evolution of symbiotic traits.</title>
        <authorList>
            <person name="Miyauchi S."/>
            <person name="Kiss E."/>
            <person name="Kuo A."/>
            <person name="Drula E."/>
            <person name="Kohler A."/>
            <person name="Sanchez-Garcia M."/>
            <person name="Morin E."/>
            <person name="Andreopoulos B."/>
            <person name="Barry K.W."/>
            <person name="Bonito G."/>
            <person name="Buee M."/>
            <person name="Carver A."/>
            <person name="Chen C."/>
            <person name="Cichocki N."/>
            <person name="Clum A."/>
            <person name="Culley D."/>
            <person name="Crous P.W."/>
            <person name="Fauchery L."/>
            <person name="Girlanda M."/>
            <person name="Hayes R.D."/>
            <person name="Keri Z."/>
            <person name="LaButti K."/>
            <person name="Lipzen A."/>
            <person name="Lombard V."/>
            <person name="Magnuson J."/>
            <person name="Maillard F."/>
            <person name="Murat C."/>
            <person name="Nolan M."/>
            <person name="Ohm R.A."/>
            <person name="Pangilinan J."/>
            <person name="Pereira M.F."/>
            <person name="Perotto S."/>
            <person name="Peter M."/>
            <person name="Pfister S."/>
            <person name="Riley R."/>
            <person name="Sitrit Y."/>
            <person name="Stielow J.B."/>
            <person name="Szollosi G."/>
            <person name="Zifcakova L."/>
            <person name="Stursova M."/>
            <person name="Spatafora J.W."/>
            <person name="Tedersoo L."/>
            <person name="Vaario L.M."/>
            <person name="Yamada A."/>
            <person name="Yan M."/>
            <person name="Wang P."/>
            <person name="Xu J."/>
            <person name="Bruns T."/>
            <person name="Baldrian P."/>
            <person name="Vilgalys R."/>
            <person name="Dunand C."/>
            <person name="Henrissat B."/>
            <person name="Grigoriev I.V."/>
            <person name="Hibbett D."/>
            <person name="Nagy L.G."/>
            <person name="Martin F.M."/>
        </authorList>
    </citation>
    <scope>NUCLEOTIDE SEQUENCE</scope>
    <source>
        <strain evidence="14">UH-Tt-Lm1</strain>
    </source>
</reference>
<dbReference type="GO" id="GO:0016020">
    <property type="term" value="C:membrane"/>
    <property type="evidence" value="ECO:0007669"/>
    <property type="project" value="UniProtKB-SubCell"/>
</dbReference>
<evidence type="ECO:0000256" key="12">
    <source>
        <dbReference type="ARBA" id="ARBA00023136"/>
    </source>
</evidence>
<proteinExistence type="inferred from homology"/>
<evidence type="ECO:0000256" key="10">
    <source>
        <dbReference type="ARBA" id="ARBA00023004"/>
    </source>
</evidence>
<comment type="similarity">
    <text evidence="4">Belongs to the cytochrome P450 family.</text>
</comment>
<dbReference type="Pfam" id="PF00067">
    <property type="entry name" value="p450"/>
    <property type="match status" value="1"/>
</dbReference>
<evidence type="ECO:0000256" key="4">
    <source>
        <dbReference type="ARBA" id="ARBA00010617"/>
    </source>
</evidence>
<evidence type="ECO:0000313" key="15">
    <source>
        <dbReference type="Proteomes" id="UP000736335"/>
    </source>
</evidence>
<evidence type="ECO:0000256" key="3">
    <source>
        <dbReference type="ARBA" id="ARBA00005179"/>
    </source>
</evidence>
<dbReference type="GO" id="GO:0016705">
    <property type="term" value="F:oxidoreductase activity, acting on paired donors, with incorporation or reduction of molecular oxygen"/>
    <property type="evidence" value="ECO:0007669"/>
    <property type="project" value="InterPro"/>
</dbReference>
<evidence type="ECO:0000256" key="2">
    <source>
        <dbReference type="ARBA" id="ARBA00004370"/>
    </source>
</evidence>
<dbReference type="GO" id="GO:0004497">
    <property type="term" value="F:monooxygenase activity"/>
    <property type="evidence" value="ECO:0007669"/>
    <property type="project" value="UniProtKB-KW"/>
</dbReference>
<name>A0A9P6HKW1_9AGAM</name>
<evidence type="ECO:0000256" key="5">
    <source>
        <dbReference type="ARBA" id="ARBA00022617"/>
    </source>
</evidence>
<dbReference type="InterPro" id="IPR036396">
    <property type="entry name" value="Cyt_P450_sf"/>
</dbReference>
<dbReference type="PRINTS" id="PR00385">
    <property type="entry name" value="P450"/>
</dbReference>
<evidence type="ECO:0000313" key="14">
    <source>
        <dbReference type="EMBL" id="KAF9788266.1"/>
    </source>
</evidence>
<keyword evidence="7 13" id="KW-0479">Metal-binding</keyword>
<comment type="subcellular location">
    <subcellularLocation>
        <location evidence="2">Membrane</location>
    </subcellularLocation>
</comment>
<keyword evidence="15" id="KW-1185">Reference proteome</keyword>
<dbReference type="CDD" id="cd11065">
    <property type="entry name" value="CYP64-like"/>
    <property type="match status" value="1"/>
</dbReference>
<dbReference type="PANTHER" id="PTHR46300">
    <property type="entry name" value="P450, PUTATIVE (EUROFUNG)-RELATED-RELATED"/>
    <property type="match status" value="1"/>
</dbReference>
<comment type="pathway">
    <text evidence="3">Secondary metabolite biosynthesis.</text>
</comment>
<dbReference type="InterPro" id="IPR002401">
    <property type="entry name" value="Cyt_P450_E_grp-I"/>
</dbReference>
<evidence type="ECO:0000256" key="8">
    <source>
        <dbReference type="ARBA" id="ARBA00022989"/>
    </source>
</evidence>
<keyword evidence="9" id="KW-0560">Oxidoreductase</keyword>
<keyword evidence="5 13" id="KW-0349">Heme</keyword>
<evidence type="ECO:0000256" key="7">
    <source>
        <dbReference type="ARBA" id="ARBA00022723"/>
    </source>
</evidence>
<feature type="binding site" description="axial binding residue" evidence="13">
    <location>
        <position position="429"/>
    </location>
    <ligand>
        <name>heme</name>
        <dbReference type="ChEBI" id="CHEBI:30413"/>
    </ligand>
    <ligandPart>
        <name>Fe</name>
        <dbReference type="ChEBI" id="CHEBI:18248"/>
    </ligandPart>
</feature>
<evidence type="ECO:0000256" key="13">
    <source>
        <dbReference type="PIRSR" id="PIRSR602401-1"/>
    </source>
</evidence>
<reference evidence="14" key="2">
    <citation type="submission" date="2020-11" db="EMBL/GenBank/DDBJ databases">
        <authorList>
            <consortium name="DOE Joint Genome Institute"/>
            <person name="Kuo A."/>
            <person name="Miyauchi S."/>
            <person name="Kiss E."/>
            <person name="Drula E."/>
            <person name="Kohler A."/>
            <person name="Sanchez-Garcia M."/>
            <person name="Andreopoulos B."/>
            <person name="Barry K.W."/>
            <person name="Bonito G."/>
            <person name="Buee M."/>
            <person name="Carver A."/>
            <person name="Chen C."/>
            <person name="Cichocki N."/>
            <person name="Clum A."/>
            <person name="Culley D."/>
            <person name="Crous P.W."/>
            <person name="Fauchery L."/>
            <person name="Girlanda M."/>
            <person name="Hayes R."/>
            <person name="Keri Z."/>
            <person name="Labutti K."/>
            <person name="Lipzen A."/>
            <person name="Lombard V."/>
            <person name="Magnuson J."/>
            <person name="Maillard F."/>
            <person name="Morin E."/>
            <person name="Murat C."/>
            <person name="Nolan M."/>
            <person name="Ohm R."/>
            <person name="Pangilinan J."/>
            <person name="Pereira M."/>
            <person name="Perotto S."/>
            <person name="Peter M."/>
            <person name="Riley R."/>
            <person name="Sitrit Y."/>
            <person name="Stielow B."/>
            <person name="Szollosi G."/>
            <person name="Zifcakova L."/>
            <person name="Stursova M."/>
            <person name="Spatafora J.W."/>
            <person name="Tedersoo L."/>
            <person name="Vaario L.-M."/>
            <person name="Yamada A."/>
            <person name="Yan M."/>
            <person name="Wang P."/>
            <person name="Xu J."/>
            <person name="Bruns T."/>
            <person name="Baldrian P."/>
            <person name="Vilgalys R."/>
            <person name="Henrissat B."/>
            <person name="Grigoriev I.V."/>
            <person name="Hibbett D."/>
            <person name="Nagy L.G."/>
            <person name="Martin F.M."/>
        </authorList>
    </citation>
    <scope>NUCLEOTIDE SEQUENCE</scope>
    <source>
        <strain evidence="14">UH-Tt-Lm1</strain>
    </source>
</reference>
<dbReference type="OrthoDB" id="1103324at2759"/>
<dbReference type="GO" id="GO:0020037">
    <property type="term" value="F:heme binding"/>
    <property type="evidence" value="ECO:0007669"/>
    <property type="project" value="InterPro"/>
</dbReference>
<dbReference type="GO" id="GO:0005506">
    <property type="term" value="F:iron ion binding"/>
    <property type="evidence" value="ECO:0007669"/>
    <property type="project" value="InterPro"/>
</dbReference>
<keyword evidence="11" id="KW-0503">Monooxygenase</keyword>
<keyword evidence="12" id="KW-0472">Membrane</keyword>
<dbReference type="InterPro" id="IPR001128">
    <property type="entry name" value="Cyt_P450"/>
</dbReference>
<dbReference type="AlphaFoldDB" id="A0A9P6HKW1"/>
<gene>
    <name evidence="14" type="ORF">BJ322DRAFT_1047996</name>
</gene>
<accession>A0A9P6HKW1</accession>
<dbReference type="SUPFAM" id="SSF48264">
    <property type="entry name" value="Cytochrome P450"/>
    <property type="match status" value="1"/>
</dbReference>
<evidence type="ECO:0000256" key="9">
    <source>
        <dbReference type="ARBA" id="ARBA00023002"/>
    </source>
</evidence>
<dbReference type="PANTHER" id="PTHR46300:SF2">
    <property type="entry name" value="CYTOCHROME P450 MONOOXYGENASE ALNH-RELATED"/>
    <property type="match status" value="1"/>
</dbReference>
<organism evidence="14 15">
    <name type="scientific">Thelephora terrestris</name>
    <dbReference type="NCBI Taxonomy" id="56493"/>
    <lineage>
        <taxon>Eukaryota</taxon>
        <taxon>Fungi</taxon>
        <taxon>Dikarya</taxon>
        <taxon>Basidiomycota</taxon>
        <taxon>Agaricomycotina</taxon>
        <taxon>Agaricomycetes</taxon>
        <taxon>Thelephorales</taxon>
        <taxon>Thelephoraceae</taxon>
        <taxon>Thelephora</taxon>
    </lineage>
</organism>
<protein>
    <submittedName>
        <fullName evidence="14">Cytochrome P450</fullName>
    </submittedName>
</protein>
<sequence>MIATAAFLIVFVLWTIFKLLRWGRRESFLPPGPPTVPILGNLFDFPTVYPWLKLTEMARQYGDVYSLKIINSTILVLSSTAAIRDIMDKNSAIVSDRPTSHFAQEITGGNHMGASRYNDQWRRLRRCAREVLTQSACRDHLNIQHAEATQLMYEILTRPEGFFDSIRRFSTSAILSVLYGKRAPRFTTPEVTAFFDAQHHWEELMQPGAHPPVDLIPIMKYVPERWASWKTEVKITRSLQRNLYFGLLEQVETRLQKGLPTGCFMETVIEKAPGFGLGREAVGQIGGTLIEGGADTTSAFLQTLILALVNFPHVQVRAKEELDNVIGDERSPKLDDIERLPYIQAIIKETHRWRPVAPTTLPHANIEDFVYKGHLIPKGTIIFVNAWGVFHDPQVFPQPDEFNPDRWLQDDMESDRTYDLVFGTARRVCPGIHIARNSIEVNTLKLIWAFKFSKSKDPATKQDKVYDLNDFVKGILTGPSRFECEITPRSAQHAEVIKRELLSATQTFEPFEQQLDPADREFVTQLRRDLADEFHML</sequence>
<evidence type="ECO:0000256" key="11">
    <source>
        <dbReference type="ARBA" id="ARBA00023033"/>
    </source>
</evidence>
<evidence type="ECO:0000256" key="1">
    <source>
        <dbReference type="ARBA" id="ARBA00001971"/>
    </source>
</evidence>
<comment type="cofactor">
    <cofactor evidence="1 13">
        <name>heme</name>
        <dbReference type="ChEBI" id="CHEBI:30413"/>
    </cofactor>
</comment>